<dbReference type="Proteomes" id="UP001595526">
    <property type="component" value="Unassembled WGS sequence"/>
</dbReference>
<reference evidence="2" key="1">
    <citation type="journal article" date="2019" name="Int. J. Syst. Evol. Microbiol.">
        <title>The Global Catalogue of Microorganisms (GCM) 10K type strain sequencing project: providing services to taxonomists for standard genome sequencing and annotation.</title>
        <authorList>
            <consortium name="The Broad Institute Genomics Platform"/>
            <consortium name="The Broad Institute Genome Sequencing Center for Infectious Disease"/>
            <person name="Wu L."/>
            <person name="Ma J."/>
        </authorList>
    </citation>
    <scope>NUCLEOTIDE SEQUENCE [LARGE SCALE GENOMIC DNA]</scope>
    <source>
        <strain evidence="2">KCTC 52416</strain>
    </source>
</reference>
<sequence length="288" mass="31617">MKTLDKLILALICTFLCTACEKNVVEYPATPISDETTAQFQLHYMVPVTSGTVNNINKVELNGALLANETAPLATYNFIPSGAVGKFYATNPGTVNLKLYRGPASSLTLAYDRDFDLPAGKYNVIVHDFDMPPVIVKNEVPYPTVVTEHTGTTAWVKFYNFLYETPGVPTPLRLQYQFQYITDNETGEKSEWADLGNAVSFGEATGWEPVTVNKTVEISAGTARIDYRIRLIGEDGSDQGSLIVQNAAGNIVNYSDWWNAAIGRVYHHMLAGYRVATPTSSVRVATAL</sequence>
<accession>A0ABV7JTR5</accession>
<name>A0ABV7JTR5_9SPHI</name>
<evidence type="ECO:0008006" key="3">
    <source>
        <dbReference type="Google" id="ProtNLM"/>
    </source>
</evidence>
<organism evidence="1 2">
    <name type="scientific">Parapedobacter deserti</name>
    <dbReference type="NCBI Taxonomy" id="1912957"/>
    <lineage>
        <taxon>Bacteria</taxon>
        <taxon>Pseudomonadati</taxon>
        <taxon>Bacteroidota</taxon>
        <taxon>Sphingobacteriia</taxon>
        <taxon>Sphingobacteriales</taxon>
        <taxon>Sphingobacteriaceae</taxon>
        <taxon>Parapedobacter</taxon>
    </lineage>
</organism>
<dbReference type="RefSeq" id="WP_379026374.1">
    <property type="nucleotide sequence ID" value="NZ_JBHRTA010000062.1"/>
</dbReference>
<dbReference type="EMBL" id="JBHRTA010000062">
    <property type="protein sequence ID" value="MFC3200111.1"/>
    <property type="molecule type" value="Genomic_DNA"/>
</dbReference>
<evidence type="ECO:0000313" key="2">
    <source>
        <dbReference type="Proteomes" id="UP001595526"/>
    </source>
</evidence>
<protein>
    <recommendedName>
        <fullName evidence="3">DUF1735 domain-containing protein</fullName>
    </recommendedName>
</protein>
<gene>
    <name evidence="1" type="ORF">ACFOET_20995</name>
</gene>
<comment type="caution">
    <text evidence="1">The sequence shown here is derived from an EMBL/GenBank/DDBJ whole genome shotgun (WGS) entry which is preliminary data.</text>
</comment>
<proteinExistence type="predicted"/>
<keyword evidence="2" id="KW-1185">Reference proteome</keyword>
<evidence type="ECO:0000313" key="1">
    <source>
        <dbReference type="EMBL" id="MFC3200111.1"/>
    </source>
</evidence>